<dbReference type="Gramene" id="OIT40410">
    <property type="protein sequence ID" value="OIT40410"/>
    <property type="gene ID" value="A4A49_15799"/>
</dbReference>
<sequence length="271" mass="28330">MNSKGEAAGVYVDLEAGQPGKGSDQTEPQNTNLISTGTGQNTLAQGQKIAVVSSIATVPVSEALARVSTELNSITVTVSDRASAGVTKGPGDRQKSDEVGHQIVNAHVLMSVGQAGAILENKTDGQGQSNLQLVSAEQQRRSEADQPAATLGKLAGKLAGVNGETDAKRAGDENIVQFYGIAHNDVVPVYAIDGKELKQAMIPRNITGKTNGQEKGAKVCSVVSPSKKASTDHTKQEFAAEHIRCANSFDALVVEQDHGENDDGTVRTGMW</sequence>
<comment type="caution">
    <text evidence="2">The sequence shown here is derived from an EMBL/GenBank/DDBJ whole genome shotgun (WGS) entry which is preliminary data.</text>
</comment>
<evidence type="ECO:0000256" key="1">
    <source>
        <dbReference type="SAM" id="MobiDB-lite"/>
    </source>
</evidence>
<keyword evidence="3" id="KW-1185">Reference proteome</keyword>
<reference evidence="2" key="1">
    <citation type="submission" date="2016-11" db="EMBL/GenBank/DDBJ databases">
        <title>The genome of Nicotiana attenuata.</title>
        <authorList>
            <person name="Xu S."/>
            <person name="Brockmoeller T."/>
            <person name="Gaquerel E."/>
            <person name="Navarro A."/>
            <person name="Kuhl H."/>
            <person name="Gase K."/>
            <person name="Ling Z."/>
            <person name="Zhou W."/>
            <person name="Kreitzer C."/>
            <person name="Stanke M."/>
            <person name="Tang H."/>
            <person name="Lyons E."/>
            <person name="Pandey P."/>
            <person name="Pandey S.P."/>
            <person name="Timmermann B."/>
            <person name="Baldwin I.T."/>
        </authorList>
    </citation>
    <scope>NUCLEOTIDE SEQUENCE [LARGE SCALE GENOMIC DNA]</scope>
    <source>
        <strain evidence="2">UT</strain>
    </source>
</reference>
<dbReference type="EMBL" id="MJEQ01000027">
    <property type="protein sequence ID" value="OIT40410.1"/>
    <property type="molecule type" value="Genomic_DNA"/>
</dbReference>
<organism evidence="2 3">
    <name type="scientific">Nicotiana attenuata</name>
    <name type="common">Coyote tobacco</name>
    <dbReference type="NCBI Taxonomy" id="49451"/>
    <lineage>
        <taxon>Eukaryota</taxon>
        <taxon>Viridiplantae</taxon>
        <taxon>Streptophyta</taxon>
        <taxon>Embryophyta</taxon>
        <taxon>Tracheophyta</taxon>
        <taxon>Spermatophyta</taxon>
        <taxon>Magnoliopsida</taxon>
        <taxon>eudicotyledons</taxon>
        <taxon>Gunneridae</taxon>
        <taxon>Pentapetalae</taxon>
        <taxon>asterids</taxon>
        <taxon>lamiids</taxon>
        <taxon>Solanales</taxon>
        <taxon>Solanaceae</taxon>
        <taxon>Nicotianoideae</taxon>
        <taxon>Nicotianeae</taxon>
        <taxon>Nicotiana</taxon>
    </lineage>
</organism>
<evidence type="ECO:0000313" key="3">
    <source>
        <dbReference type="Proteomes" id="UP000187609"/>
    </source>
</evidence>
<evidence type="ECO:0000313" key="2">
    <source>
        <dbReference type="EMBL" id="OIT40410.1"/>
    </source>
</evidence>
<protein>
    <submittedName>
        <fullName evidence="2">Uncharacterized protein</fullName>
    </submittedName>
</protein>
<accession>A0A314LF79</accession>
<feature type="compositionally biased region" description="Polar residues" evidence="1">
    <location>
        <begin position="23"/>
        <end position="39"/>
    </location>
</feature>
<feature type="region of interest" description="Disordered" evidence="1">
    <location>
        <begin position="1"/>
        <end position="39"/>
    </location>
</feature>
<name>A0A314LF79_NICAT</name>
<dbReference type="AlphaFoldDB" id="A0A314LF79"/>
<dbReference type="Proteomes" id="UP000187609">
    <property type="component" value="Unassembled WGS sequence"/>
</dbReference>
<gene>
    <name evidence="2" type="ORF">A4A49_15799</name>
</gene>
<proteinExistence type="predicted"/>